<dbReference type="AlphaFoldDB" id="A0A1X7K3M4"/>
<proteinExistence type="predicted"/>
<dbReference type="OrthoDB" id="950695at2"/>
<organism evidence="1 2">
    <name type="scientific">Agreia pratensis</name>
    <dbReference type="NCBI Taxonomy" id="150121"/>
    <lineage>
        <taxon>Bacteria</taxon>
        <taxon>Bacillati</taxon>
        <taxon>Actinomycetota</taxon>
        <taxon>Actinomycetes</taxon>
        <taxon>Micrococcales</taxon>
        <taxon>Microbacteriaceae</taxon>
        <taxon>Agreia</taxon>
    </lineage>
</organism>
<dbReference type="RefSeq" id="WP_139824852.1">
    <property type="nucleotide sequence ID" value="NZ_FXAY01000003.1"/>
</dbReference>
<gene>
    <name evidence="1" type="ORF">SAMN06296010_1986</name>
</gene>
<dbReference type="EMBL" id="FXAY01000003">
    <property type="protein sequence ID" value="SMG34775.1"/>
    <property type="molecule type" value="Genomic_DNA"/>
</dbReference>
<evidence type="ECO:0000313" key="2">
    <source>
        <dbReference type="Proteomes" id="UP000193244"/>
    </source>
</evidence>
<dbReference type="STRING" id="150121.SAMN06296010_1986"/>
<evidence type="ECO:0000313" key="1">
    <source>
        <dbReference type="EMBL" id="SMG34775.1"/>
    </source>
</evidence>
<keyword evidence="2" id="KW-1185">Reference proteome</keyword>
<reference evidence="2" key="1">
    <citation type="submission" date="2017-04" db="EMBL/GenBank/DDBJ databases">
        <authorList>
            <person name="Varghese N."/>
            <person name="Submissions S."/>
        </authorList>
    </citation>
    <scope>NUCLEOTIDE SEQUENCE [LARGE SCALE GENOMIC DNA]</scope>
    <source>
        <strain evidence="2">VKM Ac-2510</strain>
    </source>
</reference>
<sequence>MTTQPSQSTNSIVHEVTHEFVELTPELAEKWLGHNLGNRHLRRQKVQQYAQDMRSGNWQTSGQSIQFDWEGRLIDGQHRCEAVIESGVTVRVLVVRGLDPRSREVIDTGAKRTGGDALRFAGFTQDPTVLAAVARIADARESGYLKTAMATSIPTLSNSDIIAWAELNPDVGSAILLARRTGKSINIQPSVWAYCLYELEKVGANAAVEFAESIADMRLDGKGDPRRVLLDIFHRAATGQRRKPGIAEAIYIVFRAWNAWASGVTLNQIVPGKSNTEGNEIPKLAGIIRADDTNSGRAARP</sequence>
<protein>
    <submittedName>
        <fullName evidence="1">Uncharacterized protein</fullName>
    </submittedName>
</protein>
<dbReference type="Proteomes" id="UP000193244">
    <property type="component" value="Unassembled WGS sequence"/>
</dbReference>
<name>A0A1X7K3M4_9MICO</name>
<accession>A0A1X7K3M4</accession>